<keyword evidence="2 3" id="KW-0808">Transferase</keyword>
<evidence type="ECO:0000256" key="2">
    <source>
        <dbReference type="ARBA" id="ARBA00022679"/>
    </source>
</evidence>
<dbReference type="Pfam" id="PF04072">
    <property type="entry name" value="LCM"/>
    <property type="match status" value="1"/>
</dbReference>
<gene>
    <name evidence="3" type="ORF">I540_5442</name>
</gene>
<sequence>MRVDGDTWDITSSVGATALGVAAARATETLRADALIRDPFAQILVDATGKATGWERLVAGDIDWPDPRPDGYTTGWWTIRPPVRTSSTSTFWPQRRRVSASW</sequence>
<dbReference type="AlphaFoldDB" id="X8DGB5"/>
<reference evidence="3 4" key="1">
    <citation type="submission" date="2013-12" db="EMBL/GenBank/DDBJ databases">
        <authorList>
            <person name="Zelazny A."/>
            <person name="Olivier K."/>
            <person name="Holland S."/>
            <person name="Lenaerts A."/>
            <person name="Ordway D."/>
            <person name="DeGroote M.A."/>
            <person name="Parker T."/>
            <person name="Sizemore C."/>
            <person name="Tallon L.J."/>
            <person name="Sadzewicz L.K."/>
            <person name="Sengamalay N."/>
            <person name="Fraser C.M."/>
            <person name="Hine E."/>
            <person name="Shefchek K.A."/>
            <person name="Das S.P."/>
            <person name="Tettelin H."/>
        </authorList>
    </citation>
    <scope>NUCLEOTIDE SEQUENCE [LARGE SCALE GENOMIC DNA]</scope>
    <source>
        <strain evidence="3 4">1513</strain>
    </source>
</reference>
<dbReference type="EMBL" id="JAOJ01000003">
    <property type="protein sequence ID" value="EUA67662.1"/>
    <property type="molecule type" value="Genomic_DNA"/>
</dbReference>
<evidence type="ECO:0000256" key="1">
    <source>
        <dbReference type="ARBA" id="ARBA00022603"/>
    </source>
</evidence>
<evidence type="ECO:0000313" key="4">
    <source>
        <dbReference type="Proteomes" id="UP000023351"/>
    </source>
</evidence>
<dbReference type="PATRIC" id="fig|1299321.3.peg.5263"/>
<dbReference type="Gene3D" id="3.40.50.150">
    <property type="entry name" value="Vaccinia Virus protein VP39"/>
    <property type="match status" value="1"/>
</dbReference>
<protein>
    <submittedName>
        <fullName evidence="3">Leucine carboxyl methyltransferase family protein</fullName>
    </submittedName>
</protein>
<organism evidence="3 4">
    <name type="scientific">Mycobacteroides abscessus subsp. bolletii 1513</name>
    <dbReference type="NCBI Taxonomy" id="1299321"/>
    <lineage>
        <taxon>Bacteria</taxon>
        <taxon>Bacillati</taxon>
        <taxon>Actinomycetota</taxon>
        <taxon>Actinomycetes</taxon>
        <taxon>Mycobacteriales</taxon>
        <taxon>Mycobacteriaceae</taxon>
        <taxon>Mycobacteroides</taxon>
        <taxon>Mycobacteroides abscessus</taxon>
    </lineage>
</organism>
<dbReference type="InterPro" id="IPR029063">
    <property type="entry name" value="SAM-dependent_MTases_sf"/>
</dbReference>
<dbReference type="SUPFAM" id="SSF53335">
    <property type="entry name" value="S-adenosyl-L-methionine-dependent methyltransferases"/>
    <property type="match status" value="1"/>
</dbReference>
<dbReference type="GO" id="GO:0032259">
    <property type="term" value="P:methylation"/>
    <property type="evidence" value="ECO:0007669"/>
    <property type="project" value="UniProtKB-KW"/>
</dbReference>
<comment type="caution">
    <text evidence="3">The sequence shown here is derived from an EMBL/GenBank/DDBJ whole genome shotgun (WGS) entry which is preliminary data.</text>
</comment>
<keyword evidence="1 3" id="KW-0489">Methyltransferase</keyword>
<dbReference type="InterPro" id="IPR007213">
    <property type="entry name" value="Ppm1/Ppm2/Tcmp"/>
</dbReference>
<dbReference type="GO" id="GO:0008168">
    <property type="term" value="F:methyltransferase activity"/>
    <property type="evidence" value="ECO:0007669"/>
    <property type="project" value="UniProtKB-KW"/>
</dbReference>
<evidence type="ECO:0000313" key="3">
    <source>
        <dbReference type="EMBL" id="EUA67662.1"/>
    </source>
</evidence>
<accession>X8DGB5</accession>
<dbReference type="Proteomes" id="UP000023351">
    <property type="component" value="Unassembled WGS sequence"/>
</dbReference>
<proteinExistence type="predicted"/>
<name>X8DGB5_9MYCO</name>